<keyword evidence="5 11" id="KW-0418">Kinase</keyword>
<dbReference type="EMBL" id="PVTF01000003">
    <property type="protein sequence ID" value="PRY43641.1"/>
    <property type="molecule type" value="Genomic_DNA"/>
</dbReference>
<evidence type="ECO:0000256" key="9">
    <source>
        <dbReference type="SAM" id="Phobius"/>
    </source>
</evidence>
<keyword evidence="2 11" id="KW-0723">Serine/threonine-protein kinase</keyword>
<dbReference type="PROSITE" id="PS00108">
    <property type="entry name" value="PROTEIN_KINASE_ST"/>
    <property type="match status" value="1"/>
</dbReference>
<feature type="domain" description="Protein kinase" evidence="10">
    <location>
        <begin position="8"/>
        <end position="265"/>
    </location>
</feature>
<keyword evidence="4 7" id="KW-0547">Nucleotide-binding</keyword>
<dbReference type="InterPro" id="IPR000719">
    <property type="entry name" value="Prot_kinase_dom"/>
</dbReference>
<protein>
    <recommendedName>
        <fullName evidence="1">non-specific serine/threonine protein kinase</fullName>
        <ecNumber evidence="1">2.7.11.1</ecNumber>
    </recommendedName>
</protein>
<keyword evidence="6 7" id="KW-0067">ATP-binding</keyword>
<evidence type="ECO:0000256" key="1">
    <source>
        <dbReference type="ARBA" id="ARBA00012513"/>
    </source>
</evidence>
<dbReference type="Proteomes" id="UP000239494">
    <property type="component" value="Unassembled WGS sequence"/>
</dbReference>
<dbReference type="AlphaFoldDB" id="A0A2T0TDB0"/>
<reference evidence="11 12" key="1">
    <citation type="submission" date="2018-03" db="EMBL/GenBank/DDBJ databases">
        <title>Genomic Encyclopedia of Archaeal and Bacterial Type Strains, Phase II (KMG-II): from individual species to whole genera.</title>
        <authorList>
            <person name="Goeker M."/>
        </authorList>
    </citation>
    <scope>NUCLEOTIDE SEQUENCE [LARGE SCALE GENOMIC DNA]</scope>
    <source>
        <strain evidence="11 12">DSM 44720</strain>
    </source>
</reference>
<keyword evidence="9" id="KW-1133">Transmembrane helix</keyword>
<name>A0A2T0TDB0_9PSEU</name>
<dbReference type="SMART" id="SM00220">
    <property type="entry name" value="S_TKc"/>
    <property type="match status" value="1"/>
</dbReference>
<evidence type="ECO:0000256" key="3">
    <source>
        <dbReference type="ARBA" id="ARBA00022679"/>
    </source>
</evidence>
<gene>
    <name evidence="11" type="ORF">CLV43_103388</name>
</gene>
<dbReference type="InterPro" id="IPR017441">
    <property type="entry name" value="Protein_kinase_ATP_BS"/>
</dbReference>
<feature type="binding site" evidence="7">
    <location>
        <position position="37"/>
    </location>
    <ligand>
        <name>ATP</name>
        <dbReference type="ChEBI" id="CHEBI:30616"/>
    </ligand>
</feature>
<dbReference type="PANTHER" id="PTHR43289:SF6">
    <property type="entry name" value="SERINE_THREONINE-PROTEIN KINASE NEKL-3"/>
    <property type="match status" value="1"/>
</dbReference>
<dbReference type="PANTHER" id="PTHR43289">
    <property type="entry name" value="MITOGEN-ACTIVATED PROTEIN KINASE KINASE KINASE 20-RELATED"/>
    <property type="match status" value="1"/>
</dbReference>
<feature type="compositionally biased region" description="Pro residues" evidence="8">
    <location>
        <begin position="280"/>
        <end position="318"/>
    </location>
</feature>
<proteinExistence type="predicted"/>
<organism evidence="11 12">
    <name type="scientific">Umezawaea tangerina</name>
    <dbReference type="NCBI Taxonomy" id="84725"/>
    <lineage>
        <taxon>Bacteria</taxon>
        <taxon>Bacillati</taxon>
        <taxon>Actinomycetota</taxon>
        <taxon>Actinomycetes</taxon>
        <taxon>Pseudonocardiales</taxon>
        <taxon>Pseudonocardiaceae</taxon>
        <taxon>Umezawaea</taxon>
    </lineage>
</organism>
<dbReference type="Gene3D" id="1.10.510.10">
    <property type="entry name" value="Transferase(Phosphotransferase) domain 1"/>
    <property type="match status" value="1"/>
</dbReference>
<comment type="caution">
    <text evidence="11">The sequence shown here is derived from an EMBL/GenBank/DDBJ whole genome shotgun (WGS) entry which is preliminary data.</text>
</comment>
<evidence type="ECO:0000259" key="10">
    <source>
        <dbReference type="PROSITE" id="PS50011"/>
    </source>
</evidence>
<evidence type="ECO:0000256" key="2">
    <source>
        <dbReference type="ARBA" id="ARBA00022527"/>
    </source>
</evidence>
<dbReference type="Pfam" id="PF00069">
    <property type="entry name" value="Pkinase"/>
    <property type="match status" value="1"/>
</dbReference>
<keyword evidence="3" id="KW-0808">Transferase</keyword>
<evidence type="ECO:0000313" key="11">
    <source>
        <dbReference type="EMBL" id="PRY43641.1"/>
    </source>
</evidence>
<evidence type="ECO:0000256" key="8">
    <source>
        <dbReference type="SAM" id="MobiDB-lite"/>
    </source>
</evidence>
<dbReference type="CDD" id="cd14014">
    <property type="entry name" value="STKc_PknB_like"/>
    <property type="match status" value="1"/>
</dbReference>
<dbReference type="PROSITE" id="PS50011">
    <property type="entry name" value="PROTEIN_KINASE_DOM"/>
    <property type="match status" value="1"/>
</dbReference>
<evidence type="ECO:0000313" key="12">
    <source>
        <dbReference type="Proteomes" id="UP000239494"/>
    </source>
</evidence>
<dbReference type="InterPro" id="IPR008271">
    <property type="entry name" value="Ser/Thr_kinase_AS"/>
</dbReference>
<evidence type="ECO:0000256" key="7">
    <source>
        <dbReference type="PROSITE-ProRule" id="PRU10141"/>
    </source>
</evidence>
<dbReference type="Gene3D" id="3.30.200.20">
    <property type="entry name" value="Phosphorylase Kinase, domain 1"/>
    <property type="match status" value="1"/>
</dbReference>
<keyword evidence="12" id="KW-1185">Reference proteome</keyword>
<evidence type="ECO:0000256" key="5">
    <source>
        <dbReference type="ARBA" id="ARBA00022777"/>
    </source>
</evidence>
<feature type="transmembrane region" description="Helical" evidence="9">
    <location>
        <begin position="360"/>
        <end position="382"/>
    </location>
</feature>
<dbReference type="GO" id="GO:0005524">
    <property type="term" value="F:ATP binding"/>
    <property type="evidence" value="ECO:0007669"/>
    <property type="project" value="UniProtKB-UniRule"/>
</dbReference>
<dbReference type="PROSITE" id="PS00107">
    <property type="entry name" value="PROTEIN_KINASE_ATP"/>
    <property type="match status" value="1"/>
</dbReference>
<dbReference type="EC" id="2.7.11.1" evidence="1"/>
<dbReference type="InterPro" id="IPR011009">
    <property type="entry name" value="Kinase-like_dom_sf"/>
</dbReference>
<dbReference type="RefSeq" id="WP_245886318.1">
    <property type="nucleotide sequence ID" value="NZ_PVTF01000003.1"/>
</dbReference>
<evidence type="ECO:0000256" key="6">
    <source>
        <dbReference type="ARBA" id="ARBA00022840"/>
    </source>
</evidence>
<dbReference type="GO" id="GO:0004674">
    <property type="term" value="F:protein serine/threonine kinase activity"/>
    <property type="evidence" value="ECO:0007669"/>
    <property type="project" value="UniProtKB-KW"/>
</dbReference>
<evidence type="ECO:0000256" key="4">
    <source>
        <dbReference type="ARBA" id="ARBA00022741"/>
    </source>
</evidence>
<keyword evidence="9" id="KW-0812">Transmembrane</keyword>
<feature type="region of interest" description="Disordered" evidence="8">
    <location>
        <begin position="267"/>
        <end position="334"/>
    </location>
</feature>
<sequence>MNAVGGRYLLKEQIGSGGMGVVWLAHDELLHREVAVKQLKLPDMAPVASKAARTRAMREARIAARLQHPNAIAVYDVVVEDELPWIVMEYLPSLSLAAVLEETGPLSPAEAARIGGKVAMALAAAHAAGIVHRDVKPGNVLIGRGGAVKLTDFGISRATGDTTITEAGALSGTPAYLAPEVARGDSPDTRSDVFSLGATLYAATEAHSPYGSNENSLGLLYRAAIGKMDRPMRAGALIGPMERLLAVDPALRPTAAEAADMLAALPSDAVPTPMGIPVTTGPPKPGPAQPPTPQPPTPQPPSQQPQSPQHPTPRPPASQPTTPQPSSAFAHPATGIRGISPVHIQQDSGRAGKAGSRPKWLVPVIVAVALLVGTMIALGTLLNSEDDYRTDPGSYDERYQESVSGTAKAVELTPTVAGNFVLGWLRSAKTETQSSWDKMDPASRPSYDEYAKDMGQYDEIVPSANPEVAAKGDDYLVTGTVTLTQGGRSNVKDYQVLVKMVDGQLKIAEYHG</sequence>
<keyword evidence="9" id="KW-0472">Membrane</keyword>
<dbReference type="SUPFAM" id="SSF56112">
    <property type="entry name" value="Protein kinase-like (PK-like)"/>
    <property type="match status" value="1"/>
</dbReference>
<accession>A0A2T0TDB0</accession>